<name>A0ABV0ZC59_9TELE</name>
<evidence type="ECO:0000313" key="1">
    <source>
        <dbReference type="EMBL" id="MEQ2303641.1"/>
    </source>
</evidence>
<reference evidence="1 2" key="1">
    <citation type="submission" date="2021-06" db="EMBL/GenBank/DDBJ databases">
        <authorList>
            <person name="Palmer J.M."/>
        </authorList>
    </citation>
    <scope>NUCLEOTIDE SEQUENCE [LARGE SCALE GENOMIC DNA]</scope>
    <source>
        <strain evidence="1 2">AS_MEX2019</strain>
        <tissue evidence="1">Muscle</tissue>
    </source>
</reference>
<organism evidence="1 2">
    <name type="scientific">Ameca splendens</name>
    <dbReference type="NCBI Taxonomy" id="208324"/>
    <lineage>
        <taxon>Eukaryota</taxon>
        <taxon>Metazoa</taxon>
        <taxon>Chordata</taxon>
        <taxon>Craniata</taxon>
        <taxon>Vertebrata</taxon>
        <taxon>Euteleostomi</taxon>
        <taxon>Actinopterygii</taxon>
        <taxon>Neopterygii</taxon>
        <taxon>Teleostei</taxon>
        <taxon>Neoteleostei</taxon>
        <taxon>Acanthomorphata</taxon>
        <taxon>Ovalentaria</taxon>
        <taxon>Atherinomorphae</taxon>
        <taxon>Cyprinodontiformes</taxon>
        <taxon>Goodeidae</taxon>
        <taxon>Ameca</taxon>
    </lineage>
</organism>
<comment type="caution">
    <text evidence="1">The sequence shown here is derived from an EMBL/GenBank/DDBJ whole genome shotgun (WGS) entry which is preliminary data.</text>
</comment>
<protein>
    <submittedName>
        <fullName evidence="1">Uncharacterized protein</fullName>
    </submittedName>
</protein>
<dbReference type="Proteomes" id="UP001469553">
    <property type="component" value="Unassembled WGS sequence"/>
</dbReference>
<proteinExistence type="predicted"/>
<dbReference type="EMBL" id="JAHRIP010057945">
    <property type="protein sequence ID" value="MEQ2303641.1"/>
    <property type="molecule type" value="Genomic_DNA"/>
</dbReference>
<evidence type="ECO:0000313" key="2">
    <source>
        <dbReference type="Proteomes" id="UP001469553"/>
    </source>
</evidence>
<keyword evidence="2" id="KW-1185">Reference proteome</keyword>
<accession>A0ABV0ZC59</accession>
<sequence length="99" mass="11234">MPFALFVYTIWRVRRQKSIEGFDSFGPLNGFDLARILPPITAGRYFTNTLVCAPKALEGLWVLRETGWAQSHLEIAHYKYLHKLCAQGQGTDVSQSIYG</sequence>
<gene>
    <name evidence="1" type="ORF">AMECASPLE_019068</name>
</gene>